<sequence length="74" mass="8553">MALFSFYVLKLSNASRTHQTLNIISVGKMCNRQTRRKDRCSDGSDEVSSAKLHQNKSDHFSIFITVYIRVEEKD</sequence>
<name>A0A0V0TSR4_9BILA</name>
<dbReference type="AlphaFoldDB" id="A0A0V0TSR4"/>
<comment type="caution">
    <text evidence="1">The sequence shown here is derived from an EMBL/GenBank/DDBJ whole genome shotgun (WGS) entry which is preliminary data.</text>
</comment>
<gene>
    <name evidence="1" type="ORF">T05_9043</name>
</gene>
<accession>A0A0V0TSR4</accession>
<protein>
    <submittedName>
        <fullName evidence="1">Uncharacterized protein</fullName>
    </submittedName>
</protein>
<reference evidence="1 2" key="1">
    <citation type="submission" date="2015-01" db="EMBL/GenBank/DDBJ databases">
        <title>Evolution of Trichinella species and genotypes.</title>
        <authorList>
            <person name="Korhonen P.K."/>
            <person name="Edoardo P."/>
            <person name="Giuseppe L.R."/>
            <person name="Gasser R.B."/>
        </authorList>
    </citation>
    <scope>NUCLEOTIDE SEQUENCE [LARGE SCALE GENOMIC DNA]</scope>
    <source>
        <strain evidence="1">ISS417</strain>
    </source>
</reference>
<dbReference type="EMBL" id="JYDJ01000166">
    <property type="protein sequence ID" value="KRX41607.1"/>
    <property type="molecule type" value="Genomic_DNA"/>
</dbReference>
<organism evidence="1 2">
    <name type="scientific">Trichinella murrelli</name>
    <dbReference type="NCBI Taxonomy" id="144512"/>
    <lineage>
        <taxon>Eukaryota</taxon>
        <taxon>Metazoa</taxon>
        <taxon>Ecdysozoa</taxon>
        <taxon>Nematoda</taxon>
        <taxon>Enoplea</taxon>
        <taxon>Dorylaimia</taxon>
        <taxon>Trichinellida</taxon>
        <taxon>Trichinellidae</taxon>
        <taxon>Trichinella</taxon>
    </lineage>
</organism>
<proteinExistence type="predicted"/>
<evidence type="ECO:0000313" key="2">
    <source>
        <dbReference type="Proteomes" id="UP000055048"/>
    </source>
</evidence>
<dbReference type="Proteomes" id="UP000055048">
    <property type="component" value="Unassembled WGS sequence"/>
</dbReference>
<evidence type="ECO:0000313" key="1">
    <source>
        <dbReference type="EMBL" id="KRX41607.1"/>
    </source>
</evidence>
<keyword evidence="2" id="KW-1185">Reference proteome</keyword>